<feature type="region of interest" description="Disordered" evidence="7">
    <location>
        <begin position="1"/>
        <end position="24"/>
    </location>
</feature>
<evidence type="ECO:0000256" key="6">
    <source>
        <dbReference type="ARBA" id="ARBA00024343"/>
    </source>
</evidence>
<dbReference type="PANTHER" id="PTHR31194">
    <property type="entry name" value="SHN SHINE , DNA BINDING / TRANSCRIPTION FACTOR"/>
    <property type="match status" value="1"/>
</dbReference>
<dbReference type="InterPro" id="IPR036955">
    <property type="entry name" value="AP2/ERF_dom_sf"/>
</dbReference>
<feature type="compositionally biased region" description="Basic residues" evidence="7">
    <location>
        <begin position="10"/>
        <end position="24"/>
    </location>
</feature>
<evidence type="ECO:0000256" key="4">
    <source>
        <dbReference type="ARBA" id="ARBA00023163"/>
    </source>
</evidence>
<dbReference type="GO" id="GO:0003677">
    <property type="term" value="F:DNA binding"/>
    <property type="evidence" value="ECO:0007669"/>
    <property type="project" value="UniProtKB-KW"/>
</dbReference>
<evidence type="ECO:0000256" key="5">
    <source>
        <dbReference type="ARBA" id="ARBA00023242"/>
    </source>
</evidence>
<proteinExistence type="inferred from homology"/>
<evidence type="ECO:0000256" key="2">
    <source>
        <dbReference type="ARBA" id="ARBA00023015"/>
    </source>
</evidence>
<dbReference type="PANTHER" id="PTHR31194:SF189">
    <property type="entry name" value="AP2_ERF DOMAIN-CONTAINING PROTEIN"/>
    <property type="match status" value="1"/>
</dbReference>
<dbReference type="PRINTS" id="PR00367">
    <property type="entry name" value="ETHRSPELEMNT"/>
</dbReference>
<organism evidence="9 10">
    <name type="scientific">Carpinus fangiana</name>
    <dbReference type="NCBI Taxonomy" id="176857"/>
    <lineage>
        <taxon>Eukaryota</taxon>
        <taxon>Viridiplantae</taxon>
        <taxon>Streptophyta</taxon>
        <taxon>Embryophyta</taxon>
        <taxon>Tracheophyta</taxon>
        <taxon>Spermatophyta</taxon>
        <taxon>Magnoliopsida</taxon>
        <taxon>eudicotyledons</taxon>
        <taxon>Gunneridae</taxon>
        <taxon>Pentapetalae</taxon>
        <taxon>rosids</taxon>
        <taxon>fabids</taxon>
        <taxon>Fagales</taxon>
        <taxon>Betulaceae</taxon>
        <taxon>Carpinus</taxon>
    </lineage>
</organism>
<gene>
    <name evidence="9" type="ORF">FH972_011881</name>
</gene>
<keyword evidence="3" id="KW-0238">DNA-binding</keyword>
<evidence type="ECO:0000256" key="1">
    <source>
        <dbReference type="ARBA" id="ARBA00004123"/>
    </source>
</evidence>
<protein>
    <recommendedName>
        <fullName evidence="8">AP2/ERF domain-containing protein</fullName>
    </recommendedName>
</protein>
<evidence type="ECO:0000256" key="3">
    <source>
        <dbReference type="ARBA" id="ARBA00023125"/>
    </source>
</evidence>
<reference evidence="9 10" key="1">
    <citation type="submission" date="2019-06" db="EMBL/GenBank/DDBJ databases">
        <title>A chromosomal-level reference genome of Carpinus fangiana (Coryloideae, Betulaceae).</title>
        <authorList>
            <person name="Yang X."/>
            <person name="Wang Z."/>
            <person name="Zhang L."/>
            <person name="Hao G."/>
            <person name="Liu J."/>
            <person name="Yang Y."/>
        </authorList>
    </citation>
    <scope>NUCLEOTIDE SEQUENCE [LARGE SCALE GENOMIC DNA]</scope>
    <source>
        <strain evidence="9">Cfa_2016G</strain>
        <tissue evidence="9">Leaf</tissue>
    </source>
</reference>
<keyword evidence="10" id="KW-1185">Reference proteome</keyword>
<keyword evidence="5" id="KW-0539">Nucleus</keyword>
<dbReference type="OrthoDB" id="773121at2759"/>
<comment type="similarity">
    <text evidence="6">Belongs to the AP2/ERF transcription factor family. ERF subfamily.</text>
</comment>
<keyword evidence="4" id="KW-0804">Transcription</keyword>
<dbReference type="GO" id="GO:0005634">
    <property type="term" value="C:nucleus"/>
    <property type="evidence" value="ECO:0007669"/>
    <property type="project" value="UniProtKB-SubCell"/>
</dbReference>
<sequence>MGASTDGLRGKRKSSSSRGHHRFVGVRQRPSGRWVAEIKDSLQKVRLWLGTFDTAEEAARAYDAAARNLRGANARTNFELPLSGSNTCNRVVADSIEPFSFAQGCVTRKEADGLHDVLKAKLFDGKGLRQLGSVAQFSVEANSAKRDTSSLPTTAVVPRGVRILDPIQQVHYGCSDSNKADSLLNHYYIDQDLSGPVQQHQSCQITSTPTSMLWFSEPANEAPWPTQIMNHAHAHDNGLFLPTTAAAAAAAATSIWPLSGATESTVNWAYADQGAMEVPTNKNGTEDIVWSNEQQVVHCENNSWDGANGTWDPLFYESSVLR</sequence>
<evidence type="ECO:0000313" key="10">
    <source>
        <dbReference type="Proteomes" id="UP000327013"/>
    </source>
</evidence>
<dbReference type="Gene3D" id="3.30.730.10">
    <property type="entry name" value="AP2/ERF domain"/>
    <property type="match status" value="1"/>
</dbReference>
<accession>A0A5N6R524</accession>
<dbReference type="SMART" id="SM00380">
    <property type="entry name" value="AP2"/>
    <property type="match status" value="1"/>
</dbReference>
<evidence type="ECO:0000256" key="7">
    <source>
        <dbReference type="SAM" id="MobiDB-lite"/>
    </source>
</evidence>
<comment type="subcellular location">
    <subcellularLocation>
        <location evidence="1">Nucleus</location>
    </subcellularLocation>
</comment>
<evidence type="ECO:0000259" key="8">
    <source>
        <dbReference type="PROSITE" id="PS51032"/>
    </source>
</evidence>
<dbReference type="InterPro" id="IPR050913">
    <property type="entry name" value="AP2/ERF_ERF"/>
</dbReference>
<dbReference type="SUPFAM" id="SSF54171">
    <property type="entry name" value="DNA-binding domain"/>
    <property type="match status" value="1"/>
</dbReference>
<dbReference type="Proteomes" id="UP000327013">
    <property type="component" value="Chromosome 5"/>
</dbReference>
<dbReference type="CDD" id="cd00018">
    <property type="entry name" value="AP2"/>
    <property type="match status" value="1"/>
</dbReference>
<dbReference type="InterPro" id="IPR001471">
    <property type="entry name" value="AP2/ERF_dom"/>
</dbReference>
<dbReference type="PROSITE" id="PS51032">
    <property type="entry name" value="AP2_ERF"/>
    <property type="match status" value="1"/>
</dbReference>
<keyword evidence="2" id="KW-0805">Transcription regulation</keyword>
<dbReference type="InterPro" id="IPR016177">
    <property type="entry name" value="DNA-bd_dom_sf"/>
</dbReference>
<evidence type="ECO:0000313" key="9">
    <source>
        <dbReference type="EMBL" id="KAE8055008.1"/>
    </source>
</evidence>
<name>A0A5N6R524_9ROSI</name>
<dbReference type="AlphaFoldDB" id="A0A5N6R524"/>
<dbReference type="EMBL" id="CM017325">
    <property type="protein sequence ID" value="KAE8055008.1"/>
    <property type="molecule type" value="Genomic_DNA"/>
</dbReference>
<dbReference type="GO" id="GO:0009877">
    <property type="term" value="P:nodulation"/>
    <property type="evidence" value="ECO:0007669"/>
    <property type="project" value="UniProtKB-ARBA"/>
</dbReference>
<feature type="domain" description="AP2/ERF" evidence="8">
    <location>
        <begin position="22"/>
        <end position="79"/>
    </location>
</feature>
<dbReference type="Pfam" id="PF00847">
    <property type="entry name" value="AP2"/>
    <property type="match status" value="1"/>
</dbReference>
<dbReference type="FunFam" id="3.30.730.10:FF:000005">
    <property type="entry name" value="ethylene-responsive transcription factor RAP2-11"/>
    <property type="match status" value="1"/>
</dbReference>
<dbReference type="GO" id="GO:0003700">
    <property type="term" value="F:DNA-binding transcription factor activity"/>
    <property type="evidence" value="ECO:0007669"/>
    <property type="project" value="InterPro"/>
</dbReference>